<dbReference type="AlphaFoldDB" id="A0A972FCL7"/>
<keyword evidence="1" id="KW-1133">Transmembrane helix</keyword>
<dbReference type="EMBL" id="WTVM01000015">
    <property type="protein sequence ID" value="NMG02160.1"/>
    <property type="molecule type" value="Genomic_DNA"/>
</dbReference>
<sequence length="431" mass="48566">MSLFEEHPLRRTLNDEVHARPPVALQPPERVAYLAFLHENGSADGEIAHLRLLAQQLGLAEPFDEAVHLMIEAPEFRLKWERHSEFSSYAFFRRDEATSLSENDALLSVPTTWRKAIPGRLIVASQVEARKADDEAAQAMLAHLSTDAASQIVSRISDGAGWVLTDFHLHDGFSRFTLLDVSLTPRQAGRTVQRLLEIETYRTMALLAFPVAKEVGRLVSQAETELADLMDSIGEARSSEDERKVLGRLTRLAADVERSVARTTYRFGAAAAYYRLVRQRIDELRELRVAGFSPIREFMERRLAPAMSTCETMSRRQEELSGRIARNSQLLRTRVDIELERQNQALLEQMNRRAKLQLRLQETVEGLSIVAITYYGSQLVNYLAKGAKDWITPLTPELVTAASIPVIAGLVFIGLRRMRRAVAAEAQGIEH</sequence>
<name>A0A972FCL7_9RHOO</name>
<evidence type="ECO:0000313" key="2">
    <source>
        <dbReference type="EMBL" id="NMG02160.1"/>
    </source>
</evidence>
<comment type="caution">
    <text evidence="2">The sequence shown here is derived from an EMBL/GenBank/DDBJ whole genome shotgun (WGS) entry which is preliminary data.</text>
</comment>
<evidence type="ECO:0000256" key="1">
    <source>
        <dbReference type="SAM" id="Phobius"/>
    </source>
</evidence>
<dbReference type="RefSeq" id="WP_168986950.1">
    <property type="nucleotide sequence ID" value="NZ_CAWPHM010000066.1"/>
</dbReference>
<gene>
    <name evidence="2" type="ORF">GPA21_04135</name>
</gene>
<proteinExistence type="predicted"/>
<dbReference type="Pfam" id="PF11902">
    <property type="entry name" value="DUF3422"/>
    <property type="match status" value="1"/>
</dbReference>
<keyword evidence="1" id="KW-0472">Membrane</keyword>
<protein>
    <submittedName>
        <fullName evidence="2">DUF3422 family protein</fullName>
    </submittedName>
</protein>
<organism evidence="2 3">
    <name type="scientific">Azoarcus taiwanensis</name>
    <dbReference type="NCBI Taxonomy" id="666964"/>
    <lineage>
        <taxon>Bacteria</taxon>
        <taxon>Pseudomonadati</taxon>
        <taxon>Pseudomonadota</taxon>
        <taxon>Betaproteobacteria</taxon>
        <taxon>Rhodocyclales</taxon>
        <taxon>Zoogloeaceae</taxon>
        <taxon>Azoarcus</taxon>
    </lineage>
</organism>
<evidence type="ECO:0000313" key="3">
    <source>
        <dbReference type="Proteomes" id="UP000599523"/>
    </source>
</evidence>
<accession>A0A972FCL7</accession>
<dbReference type="Proteomes" id="UP000599523">
    <property type="component" value="Unassembled WGS sequence"/>
</dbReference>
<keyword evidence="3" id="KW-1185">Reference proteome</keyword>
<reference evidence="2" key="1">
    <citation type="submission" date="2019-12" db="EMBL/GenBank/DDBJ databases">
        <title>Comparative genomics gives insights into the taxonomy of the Azoarcus-Aromatoleum group and reveals separate origins of nif in the plant-associated Azoarcus and non-plant-associated Aromatoleum sub-groups.</title>
        <authorList>
            <person name="Lafos M."/>
            <person name="Maluk M."/>
            <person name="Batista M."/>
            <person name="Junghare M."/>
            <person name="Carmona M."/>
            <person name="Faoro H."/>
            <person name="Cruz L.M."/>
            <person name="Battistoni F."/>
            <person name="De Souza E."/>
            <person name="Pedrosa F."/>
            <person name="Chen W.-M."/>
            <person name="Poole P.S."/>
            <person name="Dixon R.A."/>
            <person name="James E.K."/>
        </authorList>
    </citation>
    <scope>NUCLEOTIDE SEQUENCE</scope>
    <source>
        <strain evidence="2">NSC3</strain>
    </source>
</reference>
<keyword evidence="1" id="KW-0812">Transmembrane</keyword>
<feature type="transmembrane region" description="Helical" evidence="1">
    <location>
        <begin position="398"/>
        <end position="415"/>
    </location>
</feature>
<dbReference type="InterPro" id="IPR021830">
    <property type="entry name" value="DUF3422"/>
</dbReference>